<keyword evidence="2" id="KW-1185">Reference proteome</keyword>
<organism evidence="1 2">
    <name type="scientific">Clonostachys solani</name>
    <dbReference type="NCBI Taxonomy" id="160281"/>
    <lineage>
        <taxon>Eukaryota</taxon>
        <taxon>Fungi</taxon>
        <taxon>Dikarya</taxon>
        <taxon>Ascomycota</taxon>
        <taxon>Pezizomycotina</taxon>
        <taxon>Sordariomycetes</taxon>
        <taxon>Hypocreomycetidae</taxon>
        <taxon>Hypocreales</taxon>
        <taxon>Bionectriaceae</taxon>
        <taxon>Clonostachys</taxon>
    </lineage>
</organism>
<comment type="caution">
    <text evidence="1">The sequence shown here is derived from an EMBL/GenBank/DDBJ whole genome shotgun (WGS) entry which is preliminary data.</text>
</comment>
<reference evidence="1 2" key="2">
    <citation type="submission" date="2021-10" db="EMBL/GenBank/DDBJ databases">
        <authorList>
            <person name="Piombo E."/>
        </authorList>
    </citation>
    <scope>NUCLEOTIDE SEQUENCE [LARGE SCALE GENOMIC DNA]</scope>
</reference>
<dbReference type="AlphaFoldDB" id="A0A9N9ZL62"/>
<protein>
    <submittedName>
        <fullName evidence="1">Uncharacterized protein</fullName>
    </submittedName>
</protein>
<dbReference type="Proteomes" id="UP000775872">
    <property type="component" value="Unassembled WGS sequence"/>
</dbReference>
<accession>A0A9N9ZL62</accession>
<sequence length="75" mass="8327">MAEATGKEENIASIVNLIMPPTTLSTTNVDEFMRFSARIPDHIIQKSRLVAVDDVLATTLELKTDDPEEQRQSSP</sequence>
<gene>
    <name evidence="1" type="ORF">CSOL1703_00007689</name>
</gene>
<reference evidence="2" key="1">
    <citation type="submission" date="2019-06" db="EMBL/GenBank/DDBJ databases">
        <authorList>
            <person name="Broberg M."/>
        </authorList>
    </citation>
    <scope>NUCLEOTIDE SEQUENCE [LARGE SCALE GENOMIC DNA]</scope>
</reference>
<evidence type="ECO:0000313" key="1">
    <source>
        <dbReference type="EMBL" id="CAH0058667.1"/>
    </source>
</evidence>
<proteinExistence type="predicted"/>
<evidence type="ECO:0000313" key="2">
    <source>
        <dbReference type="Proteomes" id="UP000775872"/>
    </source>
</evidence>
<dbReference type="EMBL" id="CABFOC020000091">
    <property type="protein sequence ID" value="CAH0058667.1"/>
    <property type="molecule type" value="Genomic_DNA"/>
</dbReference>
<name>A0A9N9ZL62_9HYPO</name>